<accession>A0ABT1YWI9</accession>
<dbReference type="EMBL" id="JANKJG010000001">
    <property type="protein sequence ID" value="MCR8825245.1"/>
    <property type="molecule type" value="Genomic_DNA"/>
</dbReference>
<name>A0ABT1YWI9_9RHOB</name>
<proteinExistence type="predicted"/>
<evidence type="ECO:0000256" key="1">
    <source>
        <dbReference type="SAM" id="MobiDB-lite"/>
    </source>
</evidence>
<sequence length="398" mass="46351">MVNDPLRLLQRSCFVICPFGNQKGSEQEVEVWNEISRLDRTVFATAREVCKQAGYDVKLTDARGFDEGEAGTIRKRVVELIDTSDVVVMVMTNNKPNAYIELGWAMGLWRNPIILHELTCEPPSDINDMFRVPYDSLEIQKDESGDAVQSGKELAKAILNRLNTEPRLRPFETFKPTQLAHGKVDLLGRFQNISPMEWSQQFLDAREYITLASSNMRQILKQDFLDGNGKEIDLEELLLQRALDGVKVTILTRHPDNYSEDHLRRTNIREGPEPAIQDLEAAYRIWNTQRRTYDSIRKRGRLDLPPDGFRVVRMRKRYLPFRASMTEQSLFYTFRFYTQKYNSGLCIIARPDPHNTDEYNPPVFDQIRKELTYLIDQNEQSSEQDYRDWLEDAQSQQA</sequence>
<evidence type="ECO:0000313" key="3">
    <source>
        <dbReference type="Proteomes" id="UP001165396"/>
    </source>
</evidence>
<protein>
    <submittedName>
        <fullName evidence="2">Nucleotide-binding protein</fullName>
    </submittedName>
</protein>
<dbReference type="Gene3D" id="3.40.50.450">
    <property type="match status" value="1"/>
</dbReference>
<gene>
    <name evidence="2" type="ORF">NTA49_01710</name>
</gene>
<feature type="region of interest" description="Disordered" evidence="1">
    <location>
        <begin position="379"/>
        <end position="398"/>
    </location>
</feature>
<keyword evidence="3" id="KW-1185">Reference proteome</keyword>
<reference evidence="2" key="1">
    <citation type="submission" date="2022-07" db="EMBL/GenBank/DDBJ databases">
        <title>Pseudosulfitobacter sp. strain AP-MA-4, whole genome sequence.</title>
        <authorList>
            <person name="Jiang Y."/>
        </authorList>
    </citation>
    <scope>NUCLEOTIDE SEQUENCE</scope>
    <source>
        <strain evidence="2">AP-MA-4</strain>
    </source>
</reference>
<organism evidence="2 3">
    <name type="scientific">Pseudosulfitobacter koreensis</name>
    <dbReference type="NCBI Taxonomy" id="2968472"/>
    <lineage>
        <taxon>Bacteria</taxon>
        <taxon>Pseudomonadati</taxon>
        <taxon>Pseudomonadota</taxon>
        <taxon>Alphaproteobacteria</taxon>
        <taxon>Rhodobacterales</taxon>
        <taxon>Roseobacteraceae</taxon>
        <taxon>Pseudosulfitobacter</taxon>
    </lineage>
</organism>
<dbReference type="Proteomes" id="UP001165396">
    <property type="component" value="Unassembled WGS sequence"/>
</dbReference>
<comment type="caution">
    <text evidence="2">The sequence shown here is derived from an EMBL/GenBank/DDBJ whole genome shotgun (WGS) entry which is preliminary data.</text>
</comment>
<evidence type="ECO:0000313" key="2">
    <source>
        <dbReference type="EMBL" id="MCR8825245.1"/>
    </source>
</evidence>
<dbReference type="RefSeq" id="WP_258292918.1">
    <property type="nucleotide sequence ID" value="NZ_JANKJG010000001.1"/>
</dbReference>